<dbReference type="Proteomes" id="UP000308953">
    <property type="component" value="Unassembled WGS sequence"/>
</dbReference>
<accession>A0A4S9FA72</accession>
<evidence type="ECO:0000313" key="3">
    <source>
        <dbReference type="Proteomes" id="UP000308953"/>
    </source>
</evidence>
<organism evidence="2 3">
    <name type="scientific">Aureobasidium pullulans</name>
    <name type="common">Black yeast</name>
    <name type="synonym">Pullularia pullulans</name>
    <dbReference type="NCBI Taxonomy" id="5580"/>
    <lineage>
        <taxon>Eukaryota</taxon>
        <taxon>Fungi</taxon>
        <taxon>Dikarya</taxon>
        <taxon>Ascomycota</taxon>
        <taxon>Pezizomycotina</taxon>
        <taxon>Dothideomycetes</taxon>
        <taxon>Dothideomycetidae</taxon>
        <taxon>Dothideales</taxon>
        <taxon>Saccotheciaceae</taxon>
        <taxon>Aureobasidium</taxon>
    </lineage>
</organism>
<evidence type="ECO:0000313" key="2">
    <source>
        <dbReference type="EMBL" id="THX43783.1"/>
    </source>
</evidence>
<dbReference type="EMBL" id="QZAV01000008">
    <property type="protein sequence ID" value="THX43783.1"/>
    <property type="molecule type" value="Genomic_DNA"/>
</dbReference>
<name>A0A4S9FA72_AURPU</name>
<dbReference type="Pfam" id="PF24494">
    <property type="entry name" value="DUF7587"/>
    <property type="match status" value="1"/>
</dbReference>
<proteinExistence type="predicted"/>
<dbReference type="InterPro" id="IPR056009">
    <property type="entry name" value="DUF7587"/>
</dbReference>
<evidence type="ECO:0000259" key="1">
    <source>
        <dbReference type="Pfam" id="PF24494"/>
    </source>
</evidence>
<gene>
    <name evidence="2" type="ORF">D6D10_00847</name>
</gene>
<comment type="caution">
    <text evidence="2">The sequence shown here is derived from an EMBL/GenBank/DDBJ whole genome shotgun (WGS) entry which is preliminary data.</text>
</comment>
<sequence length="417" mass="47347">MDSPPSSISGREFPDPLDLQTLQDSRSTIPRYLFKCYSPSSGSRCSTRFIGPRARPTTFGPHTQDILECHLRWGKQIRSEFVSWTNSILVALVYAIRKLEGQDWRDPTGEGICIAVLDTSTVPETVPIYPAGTLMKTFGLPDDAPYKRYNHSWEFLMHGRVRNTPCIQRYSVVAVQDFIDNNFYQVFEPFQNPDQRLWARMDELRKELWKQNTGSSDMDRIADMANKFHVEFQLPVALALAAMFKIDTTCVDCIKLLAEEDFKHMKIPSSYSACPVDSSFRSDYYEDTRFYTLLTGVYKQRLVSEQTESISSIRNTAITNSTLAHEANNQRKDSLVAPPSSAIQAESLPGEDSAQKALTKQETASKLMEVASKLREMASKLREMASGRRPMYSVELLDFASDIERMQISCLLDGGTW</sequence>
<protein>
    <recommendedName>
        <fullName evidence="1">DUF7587 domain-containing protein</fullName>
    </recommendedName>
</protein>
<feature type="domain" description="DUF7587" evidence="1">
    <location>
        <begin position="29"/>
        <end position="170"/>
    </location>
</feature>
<reference evidence="2 3" key="1">
    <citation type="submission" date="2018-10" db="EMBL/GenBank/DDBJ databases">
        <title>Fifty Aureobasidium pullulans genomes reveal a recombining polyextremotolerant generalist.</title>
        <authorList>
            <person name="Gostincar C."/>
            <person name="Turk M."/>
            <person name="Zajc J."/>
            <person name="Gunde-Cimerman N."/>
        </authorList>
    </citation>
    <scope>NUCLEOTIDE SEQUENCE [LARGE SCALE GENOMIC DNA]</scope>
    <source>
        <strain evidence="2 3">EXF-9785</strain>
    </source>
</reference>
<dbReference type="AlphaFoldDB" id="A0A4S9FA72"/>